<sequence length="396" mass="41157">MFSTITVLALALAAQAAPTANVIGSATWSAPAVHNPSYVRNGTAAMLKAYAKYHLKPTHEMPLEFMAEIQKRQDGSATAVPSNGVEYLVSTTVGGQNLNLDFDTGSADLWVFSSLLPTSEKTGHNIYTSSKSSTYKALSGYTWSIQYADGSGASGKVGTDTVTIGGTTVKGQAVELANKVSSTFVSDGSDGLVGLAFSSINTVSPQQQSTFFDNAQPSLNSPLFAAYLPYNADGAYDFGFTDSSKYTGSIVYTAVESGNGFWEYPSTSYKVGSTTYTQSGFTGISDTGTTLILMSDSAVTNYYKKVTGASYDSSQGGYTFPCSATLPTLSIAIGSGFATIPSSLLNFGSTGSGSTCFGSLQSVGSGSQAIYGDVFFNAYYGVFDASGPSFGYAPAV</sequence>
<dbReference type="AlphaFoldDB" id="A0A2J6TK52"/>
<gene>
    <name evidence="8" type="ORF">K444DRAFT_610226</name>
</gene>
<dbReference type="CDD" id="cd06097">
    <property type="entry name" value="Aspergillopepsin_like"/>
    <property type="match status" value="1"/>
</dbReference>
<dbReference type="InterPro" id="IPR001461">
    <property type="entry name" value="Aspartic_peptidase_A1"/>
</dbReference>
<dbReference type="PROSITE" id="PS00141">
    <property type="entry name" value="ASP_PROTEASE"/>
    <property type="match status" value="1"/>
</dbReference>
<keyword evidence="4 5" id="KW-0378">Hydrolase</keyword>
<dbReference type="Proteomes" id="UP000235371">
    <property type="component" value="Unassembled WGS sequence"/>
</dbReference>
<evidence type="ECO:0000256" key="3">
    <source>
        <dbReference type="ARBA" id="ARBA00022750"/>
    </source>
</evidence>
<dbReference type="Gene3D" id="2.40.70.10">
    <property type="entry name" value="Acid Proteases"/>
    <property type="match status" value="2"/>
</dbReference>
<dbReference type="PANTHER" id="PTHR47966:SF2">
    <property type="entry name" value="ASPERGILLOPEPSIN-1-RELATED"/>
    <property type="match status" value="1"/>
</dbReference>
<dbReference type="EMBL" id="KZ613782">
    <property type="protein sequence ID" value="PMD63376.1"/>
    <property type="molecule type" value="Genomic_DNA"/>
</dbReference>
<evidence type="ECO:0000256" key="4">
    <source>
        <dbReference type="ARBA" id="ARBA00022801"/>
    </source>
</evidence>
<dbReference type="InterPro" id="IPR001969">
    <property type="entry name" value="Aspartic_peptidase_AS"/>
</dbReference>
<comment type="similarity">
    <text evidence="1 5">Belongs to the peptidase A1 family.</text>
</comment>
<dbReference type="OrthoDB" id="2747330at2759"/>
<dbReference type="PROSITE" id="PS51767">
    <property type="entry name" value="PEPTIDASE_A1"/>
    <property type="match status" value="1"/>
</dbReference>
<dbReference type="InterPro" id="IPR021109">
    <property type="entry name" value="Peptidase_aspartic_dom_sf"/>
</dbReference>
<feature type="domain" description="Peptidase A1" evidence="7">
    <location>
        <begin position="87"/>
        <end position="393"/>
    </location>
</feature>
<keyword evidence="6" id="KW-0732">Signal</keyword>
<evidence type="ECO:0000256" key="2">
    <source>
        <dbReference type="ARBA" id="ARBA00022670"/>
    </source>
</evidence>
<proteinExistence type="inferred from homology"/>
<evidence type="ECO:0000259" key="7">
    <source>
        <dbReference type="PROSITE" id="PS51767"/>
    </source>
</evidence>
<dbReference type="PRINTS" id="PR00792">
    <property type="entry name" value="PEPSIN"/>
</dbReference>
<dbReference type="FunFam" id="2.40.70.10:FF:000026">
    <property type="entry name" value="Endothiapepsin"/>
    <property type="match status" value="1"/>
</dbReference>
<evidence type="ECO:0000313" key="8">
    <source>
        <dbReference type="EMBL" id="PMD63376.1"/>
    </source>
</evidence>
<dbReference type="GO" id="GO:0004190">
    <property type="term" value="F:aspartic-type endopeptidase activity"/>
    <property type="evidence" value="ECO:0007669"/>
    <property type="project" value="UniProtKB-KW"/>
</dbReference>
<dbReference type="Pfam" id="PF00026">
    <property type="entry name" value="Asp"/>
    <property type="match status" value="1"/>
</dbReference>
<feature type="signal peptide" evidence="6">
    <location>
        <begin position="1"/>
        <end position="16"/>
    </location>
</feature>
<dbReference type="PANTHER" id="PTHR47966">
    <property type="entry name" value="BETA-SITE APP-CLEAVING ENZYME, ISOFORM A-RELATED"/>
    <property type="match status" value="1"/>
</dbReference>
<accession>A0A2J6TK52</accession>
<name>A0A2J6TK52_9HELO</name>
<evidence type="ECO:0000256" key="6">
    <source>
        <dbReference type="SAM" id="SignalP"/>
    </source>
</evidence>
<feature type="chain" id="PRO_5014319580" evidence="6">
    <location>
        <begin position="17"/>
        <end position="396"/>
    </location>
</feature>
<keyword evidence="2 5" id="KW-0645">Protease</keyword>
<dbReference type="RefSeq" id="XP_024740280.1">
    <property type="nucleotide sequence ID" value="XM_024879705.1"/>
</dbReference>
<keyword evidence="9" id="KW-1185">Reference proteome</keyword>
<dbReference type="SUPFAM" id="SSF50630">
    <property type="entry name" value="Acid proteases"/>
    <property type="match status" value="1"/>
</dbReference>
<dbReference type="InParanoid" id="A0A2J6TK52"/>
<dbReference type="GeneID" id="36587782"/>
<evidence type="ECO:0000313" key="9">
    <source>
        <dbReference type="Proteomes" id="UP000235371"/>
    </source>
</evidence>
<protein>
    <submittedName>
        <fullName evidence="8">Aspartate protease</fullName>
    </submittedName>
</protein>
<dbReference type="InterPro" id="IPR034163">
    <property type="entry name" value="Aspergillopepsin-like_cat_dom"/>
</dbReference>
<dbReference type="InterPro" id="IPR033121">
    <property type="entry name" value="PEPTIDASE_A1"/>
</dbReference>
<dbReference type="GO" id="GO:0006508">
    <property type="term" value="P:proteolysis"/>
    <property type="evidence" value="ECO:0007669"/>
    <property type="project" value="UniProtKB-KW"/>
</dbReference>
<evidence type="ECO:0000256" key="1">
    <source>
        <dbReference type="ARBA" id="ARBA00007447"/>
    </source>
</evidence>
<evidence type="ECO:0000256" key="5">
    <source>
        <dbReference type="RuleBase" id="RU000454"/>
    </source>
</evidence>
<organism evidence="8 9">
    <name type="scientific">Hyaloscypha bicolor E</name>
    <dbReference type="NCBI Taxonomy" id="1095630"/>
    <lineage>
        <taxon>Eukaryota</taxon>
        <taxon>Fungi</taxon>
        <taxon>Dikarya</taxon>
        <taxon>Ascomycota</taxon>
        <taxon>Pezizomycotina</taxon>
        <taxon>Leotiomycetes</taxon>
        <taxon>Helotiales</taxon>
        <taxon>Hyaloscyphaceae</taxon>
        <taxon>Hyaloscypha</taxon>
        <taxon>Hyaloscypha bicolor</taxon>
    </lineage>
</organism>
<dbReference type="STRING" id="1095630.A0A2J6TK52"/>
<keyword evidence="3 5" id="KW-0064">Aspartyl protease</keyword>
<reference evidence="8 9" key="1">
    <citation type="submission" date="2016-04" db="EMBL/GenBank/DDBJ databases">
        <title>A degradative enzymes factory behind the ericoid mycorrhizal symbiosis.</title>
        <authorList>
            <consortium name="DOE Joint Genome Institute"/>
            <person name="Martino E."/>
            <person name="Morin E."/>
            <person name="Grelet G."/>
            <person name="Kuo A."/>
            <person name="Kohler A."/>
            <person name="Daghino S."/>
            <person name="Barry K."/>
            <person name="Choi C."/>
            <person name="Cichocki N."/>
            <person name="Clum A."/>
            <person name="Copeland A."/>
            <person name="Hainaut M."/>
            <person name="Haridas S."/>
            <person name="Labutti K."/>
            <person name="Lindquist E."/>
            <person name="Lipzen A."/>
            <person name="Khouja H.-R."/>
            <person name="Murat C."/>
            <person name="Ohm R."/>
            <person name="Olson A."/>
            <person name="Spatafora J."/>
            <person name="Veneault-Fourrey C."/>
            <person name="Henrissat B."/>
            <person name="Grigoriev I."/>
            <person name="Martin F."/>
            <person name="Perotto S."/>
        </authorList>
    </citation>
    <scope>NUCLEOTIDE SEQUENCE [LARGE SCALE GENOMIC DNA]</scope>
    <source>
        <strain evidence="8 9">E</strain>
    </source>
</reference>